<dbReference type="PROSITE" id="PS50932">
    <property type="entry name" value="HTH_LACI_2"/>
    <property type="match status" value="1"/>
</dbReference>
<dbReference type="GO" id="GO:0003700">
    <property type="term" value="F:DNA-binding transcription factor activity"/>
    <property type="evidence" value="ECO:0007669"/>
    <property type="project" value="TreeGrafter"/>
</dbReference>
<dbReference type="PANTHER" id="PTHR30146:SF120">
    <property type="entry name" value="ALANINE RACEMASE"/>
    <property type="match status" value="1"/>
</dbReference>
<feature type="domain" description="HTH lacI-type" evidence="4">
    <location>
        <begin position="6"/>
        <end position="62"/>
    </location>
</feature>
<dbReference type="EMBL" id="CP123872">
    <property type="protein sequence ID" value="WND01475.1"/>
    <property type="molecule type" value="Genomic_DNA"/>
</dbReference>
<organism evidence="5 6">
    <name type="scientific">Temperatibacter marinus</name>
    <dbReference type="NCBI Taxonomy" id="1456591"/>
    <lineage>
        <taxon>Bacteria</taxon>
        <taxon>Pseudomonadati</taxon>
        <taxon>Pseudomonadota</taxon>
        <taxon>Alphaproteobacteria</taxon>
        <taxon>Kordiimonadales</taxon>
        <taxon>Temperatibacteraceae</taxon>
        <taxon>Temperatibacter</taxon>
    </lineage>
</organism>
<dbReference type="InterPro" id="IPR010982">
    <property type="entry name" value="Lambda_DNA-bd_dom_sf"/>
</dbReference>
<dbReference type="Gene3D" id="1.10.260.40">
    <property type="entry name" value="lambda repressor-like DNA-binding domains"/>
    <property type="match status" value="1"/>
</dbReference>
<dbReference type="SMART" id="SM00354">
    <property type="entry name" value="HTH_LACI"/>
    <property type="match status" value="1"/>
</dbReference>
<dbReference type="KEGG" id="tmk:QGN29_07870"/>
<evidence type="ECO:0000313" key="5">
    <source>
        <dbReference type="EMBL" id="WND01475.1"/>
    </source>
</evidence>
<protein>
    <submittedName>
        <fullName evidence="5">LacI family DNA-binding transcriptional regulator</fullName>
    </submittedName>
</protein>
<dbReference type="Pfam" id="PF13377">
    <property type="entry name" value="Peripla_BP_3"/>
    <property type="match status" value="1"/>
</dbReference>
<evidence type="ECO:0000256" key="1">
    <source>
        <dbReference type="ARBA" id="ARBA00023015"/>
    </source>
</evidence>
<dbReference type="InterPro" id="IPR046335">
    <property type="entry name" value="LacI/GalR-like_sensor"/>
</dbReference>
<sequence>MPNKITRLEDLAHLAGVSTATVSRALNDSPKVNQETKRRVWRLAQEHDYNFRPNMPAIMSGSDSTIAIVIPMHPGRDGKTSDPFYMELIGGVAEAAREVDCDIVISHFAPKNYDDLTHLVETSRSEGIIFLGQSFLHERFNRLAKQDGRFVVWGANLPGQQYCSVGSDNIRGGEKAVSHLLRLGRRKIVFLGDVEAPEFYQRYQGYLRAMEKADLDIDDRLISSAHLQPESAESSVDAMIASGYEFDAIFAASDLIAFGAIAALNRAGMRVPEDVAVVGYDNIVMGQYSNPPLTTISQDMMKAGRILVSKLLNSRSNKELLSERLPTELIVRSSCGA</sequence>
<dbReference type="PROSITE" id="PS00356">
    <property type="entry name" value="HTH_LACI_1"/>
    <property type="match status" value="1"/>
</dbReference>
<dbReference type="GO" id="GO:0000976">
    <property type="term" value="F:transcription cis-regulatory region binding"/>
    <property type="evidence" value="ECO:0007669"/>
    <property type="project" value="TreeGrafter"/>
</dbReference>
<keyword evidence="6" id="KW-1185">Reference proteome</keyword>
<dbReference type="CDD" id="cd01392">
    <property type="entry name" value="HTH_LacI"/>
    <property type="match status" value="1"/>
</dbReference>
<reference evidence="5" key="1">
    <citation type="submission" date="2023-04" db="EMBL/GenBank/DDBJ databases">
        <title>Complete genome sequence of Temperatibacter marinus.</title>
        <authorList>
            <person name="Rong J.-C."/>
            <person name="Yi M.-L."/>
            <person name="Zhao Q."/>
        </authorList>
    </citation>
    <scope>NUCLEOTIDE SEQUENCE</scope>
    <source>
        <strain evidence="5">NBRC 110045</strain>
    </source>
</reference>
<evidence type="ECO:0000256" key="2">
    <source>
        <dbReference type="ARBA" id="ARBA00023125"/>
    </source>
</evidence>
<proteinExistence type="predicted"/>
<dbReference type="RefSeq" id="WP_310797303.1">
    <property type="nucleotide sequence ID" value="NZ_CP123872.1"/>
</dbReference>
<dbReference type="PANTHER" id="PTHR30146">
    <property type="entry name" value="LACI-RELATED TRANSCRIPTIONAL REPRESSOR"/>
    <property type="match status" value="1"/>
</dbReference>
<dbReference type="CDD" id="cd06295">
    <property type="entry name" value="PBP1_CelR"/>
    <property type="match status" value="1"/>
</dbReference>
<evidence type="ECO:0000259" key="4">
    <source>
        <dbReference type="PROSITE" id="PS50932"/>
    </source>
</evidence>
<evidence type="ECO:0000313" key="6">
    <source>
        <dbReference type="Proteomes" id="UP001268683"/>
    </source>
</evidence>
<keyword evidence="1" id="KW-0805">Transcription regulation</keyword>
<dbReference type="InterPro" id="IPR028082">
    <property type="entry name" value="Peripla_BP_I"/>
</dbReference>
<dbReference type="Proteomes" id="UP001268683">
    <property type="component" value="Chromosome"/>
</dbReference>
<dbReference type="AlphaFoldDB" id="A0AA52H9A0"/>
<dbReference type="SUPFAM" id="SSF47413">
    <property type="entry name" value="lambda repressor-like DNA-binding domains"/>
    <property type="match status" value="1"/>
</dbReference>
<accession>A0AA52H9A0</accession>
<evidence type="ECO:0000256" key="3">
    <source>
        <dbReference type="ARBA" id="ARBA00023163"/>
    </source>
</evidence>
<gene>
    <name evidence="5" type="ORF">QGN29_07870</name>
</gene>
<keyword evidence="3" id="KW-0804">Transcription</keyword>
<dbReference type="InterPro" id="IPR000843">
    <property type="entry name" value="HTH_LacI"/>
</dbReference>
<name>A0AA52H9A0_9PROT</name>
<dbReference type="SUPFAM" id="SSF53822">
    <property type="entry name" value="Periplasmic binding protein-like I"/>
    <property type="match status" value="1"/>
</dbReference>
<keyword evidence="2 5" id="KW-0238">DNA-binding</keyword>
<dbReference type="Gene3D" id="3.40.50.2300">
    <property type="match status" value="2"/>
</dbReference>
<dbReference type="Pfam" id="PF00356">
    <property type="entry name" value="LacI"/>
    <property type="match status" value="1"/>
</dbReference>